<evidence type="ECO:0000313" key="3">
    <source>
        <dbReference type="Proteomes" id="UP001066276"/>
    </source>
</evidence>
<evidence type="ECO:0000313" key="2">
    <source>
        <dbReference type="EMBL" id="KAJ1099026.1"/>
    </source>
</evidence>
<dbReference type="AlphaFoldDB" id="A0AAV7M6P3"/>
<organism evidence="2 3">
    <name type="scientific">Pleurodeles waltl</name>
    <name type="common">Iberian ribbed newt</name>
    <dbReference type="NCBI Taxonomy" id="8319"/>
    <lineage>
        <taxon>Eukaryota</taxon>
        <taxon>Metazoa</taxon>
        <taxon>Chordata</taxon>
        <taxon>Craniata</taxon>
        <taxon>Vertebrata</taxon>
        <taxon>Euteleostomi</taxon>
        <taxon>Amphibia</taxon>
        <taxon>Batrachia</taxon>
        <taxon>Caudata</taxon>
        <taxon>Salamandroidea</taxon>
        <taxon>Salamandridae</taxon>
        <taxon>Pleurodelinae</taxon>
        <taxon>Pleurodeles</taxon>
    </lineage>
</organism>
<protein>
    <submittedName>
        <fullName evidence="2">Uncharacterized protein</fullName>
    </submittedName>
</protein>
<dbReference type="EMBL" id="JANPWB010000014">
    <property type="protein sequence ID" value="KAJ1099026.1"/>
    <property type="molecule type" value="Genomic_DNA"/>
</dbReference>
<accession>A0AAV7M6P3</accession>
<gene>
    <name evidence="2" type="ORF">NDU88_004130</name>
</gene>
<sequence>MKQPVGPDGGGQPGRSDGGKPGAENAQPSGKIDQYLQLYHHRKLSAEQQLKLEEPISALEVEGVIGQLARDKTCGLDQFPLELYYRLLHLIVLVL</sequence>
<name>A0AAV7M6P3_PLEWA</name>
<proteinExistence type="predicted"/>
<feature type="region of interest" description="Disordered" evidence="1">
    <location>
        <begin position="1"/>
        <end position="28"/>
    </location>
</feature>
<reference evidence="2" key="1">
    <citation type="journal article" date="2022" name="bioRxiv">
        <title>Sequencing and chromosome-scale assembly of the giantPleurodeles waltlgenome.</title>
        <authorList>
            <person name="Brown T."/>
            <person name="Elewa A."/>
            <person name="Iarovenko S."/>
            <person name="Subramanian E."/>
            <person name="Araus A.J."/>
            <person name="Petzold A."/>
            <person name="Susuki M."/>
            <person name="Suzuki K.-i.T."/>
            <person name="Hayashi T."/>
            <person name="Toyoda A."/>
            <person name="Oliveira C."/>
            <person name="Osipova E."/>
            <person name="Leigh N.D."/>
            <person name="Simon A."/>
            <person name="Yun M.H."/>
        </authorList>
    </citation>
    <scope>NUCLEOTIDE SEQUENCE</scope>
    <source>
        <strain evidence="2">20211129_DDA</strain>
        <tissue evidence="2">Liver</tissue>
    </source>
</reference>
<dbReference type="Proteomes" id="UP001066276">
    <property type="component" value="Chromosome 10"/>
</dbReference>
<evidence type="ECO:0000256" key="1">
    <source>
        <dbReference type="SAM" id="MobiDB-lite"/>
    </source>
</evidence>
<comment type="caution">
    <text evidence="2">The sequence shown here is derived from an EMBL/GenBank/DDBJ whole genome shotgun (WGS) entry which is preliminary data.</text>
</comment>
<keyword evidence="3" id="KW-1185">Reference proteome</keyword>